<dbReference type="SUPFAM" id="SSF52833">
    <property type="entry name" value="Thioredoxin-like"/>
    <property type="match status" value="1"/>
</dbReference>
<protein>
    <submittedName>
        <fullName evidence="1">(2Fe-2S) ferredoxin</fullName>
    </submittedName>
</protein>
<dbReference type="CDD" id="cd02980">
    <property type="entry name" value="TRX_Fd_family"/>
    <property type="match status" value="1"/>
</dbReference>
<proteinExistence type="predicted"/>
<evidence type="ECO:0000313" key="2">
    <source>
        <dbReference type="Proteomes" id="UP000523087"/>
    </source>
</evidence>
<name>A0A7W0BZA2_9BACL</name>
<dbReference type="EMBL" id="JACDUT010000001">
    <property type="protein sequence ID" value="MBA2873909.1"/>
    <property type="molecule type" value="Genomic_DNA"/>
</dbReference>
<dbReference type="RefSeq" id="WP_181554805.1">
    <property type="nucleotide sequence ID" value="NZ_JACDUT010000001.1"/>
</dbReference>
<sequence>MATWDFSKMKHHIFICNGSSCMRSGEEEVTQAIRNEISVQGADDLIHTTRTGCNGRCQDACVVIVYPDGTWYKNMDEQTAKELVRGLADGRVYNKHVSHYYKNGVFQRTEGTVSGKRKHVQ</sequence>
<gene>
    <name evidence="1" type="ORF">HNR31_000661</name>
</gene>
<evidence type="ECO:0000313" key="1">
    <source>
        <dbReference type="EMBL" id="MBA2873909.1"/>
    </source>
</evidence>
<dbReference type="InterPro" id="IPR036249">
    <property type="entry name" value="Thioredoxin-like_sf"/>
</dbReference>
<reference evidence="1 2" key="1">
    <citation type="submission" date="2020-07" db="EMBL/GenBank/DDBJ databases">
        <title>Genomic Encyclopedia of Type Strains, Phase IV (KMG-IV): sequencing the most valuable type-strain genomes for metagenomic binning, comparative biology and taxonomic classification.</title>
        <authorList>
            <person name="Goeker M."/>
        </authorList>
    </citation>
    <scope>NUCLEOTIDE SEQUENCE [LARGE SCALE GENOMIC DNA]</scope>
    <source>
        <strain evidence="1 2">DSM 15730</strain>
    </source>
</reference>
<dbReference type="Gene3D" id="3.40.30.10">
    <property type="entry name" value="Glutaredoxin"/>
    <property type="match status" value="1"/>
</dbReference>
<dbReference type="AlphaFoldDB" id="A0A7W0BZA2"/>
<dbReference type="Pfam" id="PF01257">
    <property type="entry name" value="2Fe-2S_thioredx"/>
    <property type="match status" value="1"/>
</dbReference>
<organism evidence="1 2">
    <name type="scientific">Thermaerobacillus caldiproteolyticus</name>
    <dbReference type="NCBI Taxonomy" id="247480"/>
    <lineage>
        <taxon>Bacteria</taxon>
        <taxon>Bacillati</taxon>
        <taxon>Bacillota</taxon>
        <taxon>Bacilli</taxon>
        <taxon>Bacillales</taxon>
        <taxon>Anoxybacillaceae</taxon>
        <taxon>Thermaerobacillus</taxon>
    </lineage>
</organism>
<dbReference type="Proteomes" id="UP000523087">
    <property type="component" value="Unassembled WGS sequence"/>
</dbReference>
<accession>A0A7W0BZA2</accession>
<keyword evidence="2" id="KW-1185">Reference proteome</keyword>
<comment type="caution">
    <text evidence="1">The sequence shown here is derived from an EMBL/GenBank/DDBJ whole genome shotgun (WGS) entry which is preliminary data.</text>
</comment>